<feature type="domain" description="Tyr recombinase" evidence="4">
    <location>
        <begin position="174"/>
        <end position="421"/>
    </location>
</feature>
<name>A0ABT6CQT5_9SPHN</name>
<evidence type="ECO:0000256" key="1">
    <source>
        <dbReference type="ARBA" id="ARBA00022908"/>
    </source>
</evidence>
<keyword evidence="3" id="KW-0233">DNA recombination</keyword>
<accession>A0ABT6CQT5</accession>
<dbReference type="Proteomes" id="UP001222770">
    <property type="component" value="Unassembled WGS sequence"/>
</dbReference>
<dbReference type="Gene3D" id="1.10.150.130">
    <property type="match status" value="1"/>
</dbReference>
<dbReference type="InterPro" id="IPR011010">
    <property type="entry name" value="DNA_brk_join_enz"/>
</dbReference>
<evidence type="ECO:0000256" key="2">
    <source>
        <dbReference type="ARBA" id="ARBA00023125"/>
    </source>
</evidence>
<protein>
    <submittedName>
        <fullName evidence="5">Tyrosine-type recombinase/integrase</fullName>
    </submittedName>
</protein>
<dbReference type="SUPFAM" id="SSF47823">
    <property type="entry name" value="lambda integrase-like, N-terminal domain"/>
    <property type="match status" value="1"/>
</dbReference>
<dbReference type="PROSITE" id="PS51898">
    <property type="entry name" value="TYR_RECOMBINASE"/>
    <property type="match status" value="1"/>
</dbReference>
<comment type="caution">
    <text evidence="5">The sequence shown here is derived from an EMBL/GenBank/DDBJ whole genome shotgun (WGS) entry which is preliminary data.</text>
</comment>
<keyword evidence="6" id="KW-1185">Reference proteome</keyword>
<proteinExistence type="predicted"/>
<sequence length="427" mass="45094">MKRKLVLASPTSLSDRTPVPEGEVVTVLGPSEARLPKRRARPGLTTVERFVAVLSSLVDGDTAVAKVNFTKALEARSPATLRAMTCDLEGYTLFASEQAGAGLPASAERIAEWIDHLEASNQKPATIARKLATLATVHGLLGIPSAVSSSLVRDAMKGLRRRQGKAQRQAAGLRLGEAIGNAPVKGFTLAALMEACGTDLPGLRDAALLSLGYDAGLRVSEILEARVEALEVQDDGSGLLDIDRSKTDQEGQGASVWVSPETVRRIALWREAAAIRTGPLYRRVGVIRTKGHPGRRALAIADLAYNAGVDRERMAAIPARQASVTYVVGDTALTVAAVRSIIRKRALAAADMGLVDLMGEDLEIALGGLSTHSLRVGLTQDLFASGEDAGPIAQALRWSSVGTALRYGRRLAPASNAAARLLAGRRV</sequence>
<dbReference type="InterPro" id="IPR002104">
    <property type="entry name" value="Integrase_catalytic"/>
</dbReference>
<dbReference type="InterPro" id="IPR004107">
    <property type="entry name" value="Integrase_SAM-like_N"/>
</dbReference>
<gene>
    <name evidence="5" type="ORF">POM99_20990</name>
</gene>
<evidence type="ECO:0000259" key="4">
    <source>
        <dbReference type="PROSITE" id="PS51898"/>
    </source>
</evidence>
<dbReference type="SUPFAM" id="SSF56349">
    <property type="entry name" value="DNA breaking-rejoining enzymes"/>
    <property type="match status" value="1"/>
</dbReference>
<dbReference type="EMBL" id="JAROCY010000036">
    <property type="protein sequence ID" value="MDF8335688.1"/>
    <property type="molecule type" value="Genomic_DNA"/>
</dbReference>
<dbReference type="InterPro" id="IPR010998">
    <property type="entry name" value="Integrase_recombinase_N"/>
</dbReference>
<evidence type="ECO:0000313" key="6">
    <source>
        <dbReference type="Proteomes" id="UP001222770"/>
    </source>
</evidence>
<dbReference type="RefSeq" id="WP_084758701.1">
    <property type="nucleotide sequence ID" value="NZ_JAROCY010000036.1"/>
</dbReference>
<evidence type="ECO:0000313" key="5">
    <source>
        <dbReference type="EMBL" id="MDF8335688.1"/>
    </source>
</evidence>
<evidence type="ECO:0000256" key="3">
    <source>
        <dbReference type="ARBA" id="ARBA00023172"/>
    </source>
</evidence>
<dbReference type="InterPro" id="IPR013762">
    <property type="entry name" value="Integrase-like_cat_sf"/>
</dbReference>
<keyword evidence="2" id="KW-0238">DNA-binding</keyword>
<organism evidence="5 6">
    <name type="scientific">Novosphingobium cyanobacteriorum</name>
    <dbReference type="NCBI Taxonomy" id="3024215"/>
    <lineage>
        <taxon>Bacteria</taxon>
        <taxon>Pseudomonadati</taxon>
        <taxon>Pseudomonadota</taxon>
        <taxon>Alphaproteobacteria</taxon>
        <taxon>Sphingomonadales</taxon>
        <taxon>Sphingomonadaceae</taxon>
        <taxon>Novosphingobium</taxon>
    </lineage>
</organism>
<keyword evidence="1" id="KW-0229">DNA integration</keyword>
<dbReference type="Pfam" id="PF02899">
    <property type="entry name" value="Phage_int_SAM_1"/>
    <property type="match status" value="1"/>
</dbReference>
<dbReference type="Gene3D" id="1.10.443.10">
    <property type="entry name" value="Intergrase catalytic core"/>
    <property type="match status" value="1"/>
</dbReference>
<reference evidence="5 6" key="1">
    <citation type="submission" date="2023-03" db="EMBL/GenBank/DDBJ databases">
        <title>Novosphingobium cyanobacteriorum sp. nov., isolated from a eutrophic reservoir during the Microcystis bloom period.</title>
        <authorList>
            <person name="Kang M."/>
            <person name="Le V."/>
            <person name="Ko S.-R."/>
            <person name="Lee S.-A."/>
            <person name="Ahn C.-Y."/>
        </authorList>
    </citation>
    <scope>NUCLEOTIDE SEQUENCE [LARGE SCALE GENOMIC DNA]</scope>
    <source>
        <strain evidence="5 6">HBC54</strain>
    </source>
</reference>